<protein>
    <submittedName>
        <fullName evidence="2">Adenylate cyclase</fullName>
    </submittedName>
</protein>
<dbReference type="Pfam" id="PF01928">
    <property type="entry name" value="CYTH"/>
    <property type="match status" value="1"/>
</dbReference>
<sequence length="185" mass="21754">MSNREIEVRFLEVDVENLKLKLLKLGAQDCGLDHLNETIFYGLDFPTPAAGKFVRLREYKDRTVLTFKHRVEISATGTIEYEFNVSDAQEAKKFLEALGLFVCRFVEKKRHTFELGNIKVDIDFWPQIPPYVEIEGPSEKDLKEISRKLDLDWSKVVFLDAMHLIEKYCHIPFSKLKYFTFDRIE</sequence>
<feature type="domain" description="CYTH" evidence="1">
    <location>
        <begin position="3"/>
        <end position="167"/>
    </location>
</feature>
<proteinExistence type="predicted"/>
<dbReference type="PANTHER" id="PTHR21028:SF2">
    <property type="entry name" value="CYTH DOMAIN-CONTAINING PROTEIN"/>
    <property type="match status" value="1"/>
</dbReference>
<dbReference type="Proteomes" id="UP000033934">
    <property type="component" value="Unassembled WGS sequence"/>
</dbReference>
<dbReference type="Gene3D" id="2.40.320.10">
    <property type="entry name" value="Hypothetical Protein Pfu-838710-001"/>
    <property type="match status" value="1"/>
</dbReference>
<dbReference type="InterPro" id="IPR023577">
    <property type="entry name" value="CYTH_domain"/>
</dbReference>
<gene>
    <name evidence="2" type="ORF">UT11_C0004G0015</name>
</gene>
<dbReference type="AlphaFoldDB" id="A0A0G0LF50"/>
<evidence type="ECO:0000259" key="1">
    <source>
        <dbReference type="PROSITE" id="PS51707"/>
    </source>
</evidence>
<dbReference type="InterPro" id="IPR008173">
    <property type="entry name" value="Adenylyl_cyclase_CyaB"/>
</dbReference>
<evidence type="ECO:0000313" key="3">
    <source>
        <dbReference type="Proteomes" id="UP000033934"/>
    </source>
</evidence>
<comment type="caution">
    <text evidence="2">The sequence shown here is derived from an EMBL/GenBank/DDBJ whole genome shotgun (WGS) entry which is preliminary data.</text>
</comment>
<dbReference type="SUPFAM" id="SSF55154">
    <property type="entry name" value="CYTH-like phosphatases"/>
    <property type="match status" value="1"/>
</dbReference>
<name>A0A0G0LF50_9BACT</name>
<accession>A0A0G0LF50</accession>
<evidence type="ECO:0000313" key="2">
    <source>
        <dbReference type="EMBL" id="KKQ90513.1"/>
    </source>
</evidence>
<dbReference type="EMBL" id="LBVO01000004">
    <property type="protein sequence ID" value="KKQ90513.1"/>
    <property type="molecule type" value="Genomic_DNA"/>
</dbReference>
<reference evidence="2 3" key="1">
    <citation type="journal article" date="2015" name="Nature">
        <title>rRNA introns, odd ribosomes, and small enigmatic genomes across a large radiation of phyla.</title>
        <authorList>
            <person name="Brown C.T."/>
            <person name="Hug L.A."/>
            <person name="Thomas B.C."/>
            <person name="Sharon I."/>
            <person name="Castelle C.J."/>
            <person name="Singh A."/>
            <person name="Wilkins M.J."/>
            <person name="Williams K.H."/>
            <person name="Banfield J.F."/>
        </authorList>
    </citation>
    <scope>NUCLEOTIDE SEQUENCE [LARGE SCALE GENOMIC DNA]</scope>
</reference>
<dbReference type="InterPro" id="IPR033469">
    <property type="entry name" value="CYTH-like_dom_sf"/>
</dbReference>
<organism evidence="2 3">
    <name type="scientific">Berkelbacteria bacterium GW2011_GWA2_38_9</name>
    <dbReference type="NCBI Taxonomy" id="1618334"/>
    <lineage>
        <taxon>Bacteria</taxon>
        <taxon>Candidatus Berkelbacteria</taxon>
    </lineage>
</organism>
<dbReference type="PANTHER" id="PTHR21028">
    <property type="entry name" value="SI:CH211-156B7.4"/>
    <property type="match status" value="1"/>
</dbReference>
<dbReference type="PROSITE" id="PS51707">
    <property type="entry name" value="CYTH"/>
    <property type="match status" value="1"/>
</dbReference>